<dbReference type="KEGG" id="kbs:EPA93_15470"/>
<sequence>MIESLDHYLSVKHTLHLEQLKQFLTIPSINTLNEFKDDIHRCAGWVAEHLRDTSFEHVQLLETRGHPIVYADGLHAPGKPTVLVYVHYDVQPVEPLELWESPPFEPTIRDGQLYARGASDDKNQVFMHIKSFEVIFATASNLPVNVKFCIEGEEEIGSEHVTQVLQQQQARFAADVVVISDTAILGPNQPAVCYGLRGLVAFQINVKGAGTDLHSGSMYGGAVQNPIHALVELLSTMRNLDGKVTKEIFQRKHHPTKEEFPEANGS</sequence>
<evidence type="ECO:0000256" key="1">
    <source>
        <dbReference type="ARBA" id="ARBA00022670"/>
    </source>
</evidence>
<reference evidence="5 6" key="1">
    <citation type="submission" date="2019-01" db="EMBL/GenBank/DDBJ databases">
        <title>Ktedonosporobacter rubrisoli SCAWS-G2.</title>
        <authorList>
            <person name="Huang Y."/>
            <person name="Yan B."/>
        </authorList>
    </citation>
    <scope>NUCLEOTIDE SEQUENCE [LARGE SCALE GENOMIC DNA]</scope>
    <source>
        <strain evidence="5 6">SCAWS-G2</strain>
    </source>
</reference>
<keyword evidence="6" id="KW-1185">Reference proteome</keyword>
<dbReference type="Pfam" id="PF07687">
    <property type="entry name" value="M20_dimer"/>
    <property type="match status" value="1"/>
</dbReference>
<accession>A0A4P6JPW8</accession>
<gene>
    <name evidence="5" type="ORF">EPA93_15470</name>
</gene>
<proteinExistence type="predicted"/>
<dbReference type="Gene3D" id="3.30.70.360">
    <property type="match status" value="1"/>
</dbReference>
<dbReference type="Proteomes" id="UP000290365">
    <property type="component" value="Chromosome"/>
</dbReference>
<evidence type="ECO:0000259" key="4">
    <source>
        <dbReference type="Pfam" id="PF07687"/>
    </source>
</evidence>
<dbReference type="SUPFAM" id="SSF53187">
    <property type="entry name" value="Zn-dependent exopeptidases"/>
    <property type="match status" value="1"/>
</dbReference>
<dbReference type="InterPro" id="IPR051458">
    <property type="entry name" value="Cyt/Met_Dipeptidase"/>
</dbReference>
<evidence type="ECO:0000256" key="2">
    <source>
        <dbReference type="ARBA" id="ARBA00022723"/>
    </source>
</evidence>
<evidence type="ECO:0000256" key="3">
    <source>
        <dbReference type="ARBA" id="ARBA00022801"/>
    </source>
</evidence>
<feature type="domain" description="Peptidase M20 dimerisation" evidence="4">
    <location>
        <begin position="194"/>
        <end position="245"/>
    </location>
</feature>
<dbReference type="Gene3D" id="3.40.630.10">
    <property type="entry name" value="Zn peptidases"/>
    <property type="match status" value="1"/>
</dbReference>
<dbReference type="InterPro" id="IPR011650">
    <property type="entry name" value="Peptidase_M20_dimer"/>
</dbReference>
<evidence type="ECO:0000313" key="6">
    <source>
        <dbReference type="Proteomes" id="UP000290365"/>
    </source>
</evidence>
<dbReference type="GO" id="GO:0046872">
    <property type="term" value="F:metal ion binding"/>
    <property type="evidence" value="ECO:0007669"/>
    <property type="project" value="UniProtKB-KW"/>
</dbReference>
<dbReference type="RefSeq" id="WP_129888377.1">
    <property type="nucleotide sequence ID" value="NZ_CP035758.1"/>
</dbReference>
<keyword evidence="1" id="KW-0645">Protease</keyword>
<dbReference type="PANTHER" id="PTHR43270">
    <property type="entry name" value="BETA-ALA-HIS DIPEPTIDASE"/>
    <property type="match status" value="1"/>
</dbReference>
<dbReference type="GO" id="GO:0008233">
    <property type="term" value="F:peptidase activity"/>
    <property type="evidence" value="ECO:0007669"/>
    <property type="project" value="UniProtKB-KW"/>
</dbReference>
<dbReference type="AlphaFoldDB" id="A0A4P6JPW8"/>
<evidence type="ECO:0000313" key="5">
    <source>
        <dbReference type="EMBL" id="QBD77314.1"/>
    </source>
</evidence>
<dbReference type="OrthoDB" id="9761532at2"/>
<dbReference type="InterPro" id="IPR002933">
    <property type="entry name" value="Peptidase_M20"/>
</dbReference>
<dbReference type="GO" id="GO:0006508">
    <property type="term" value="P:proteolysis"/>
    <property type="evidence" value="ECO:0007669"/>
    <property type="project" value="UniProtKB-KW"/>
</dbReference>
<organism evidence="5 6">
    <name type="scientific">Ktedonosporobacter rubrisoli</name>
    <dbReference type="NCBI Taxonomy" id="2509675"/>
    <lineage>
        <taxon>Bacteria</taxon>
        <taxon>Bacillati</taxon>
        <taxon>Chloroflexota</taxon>
        <taxon>Ktedonobacteria</taxon>
        <taxon>Ktedonobacterales</taxon>
        <taxon>Ktedonosporobacteraceae</taxon>
        <taxon>Ktedonosporobacter</taxon>
    </lineage>
</organism>
<dbReference type="Pfam" id="PF01546">
    <property type="entry name" value="Peptidase_M20"/>
    <property type="match status" value="1"/>
</dbReference>
<keyword evidence="3 5" id="KW-0378">Hydrolase</keyword>
<dbReference type="EMBL" id="CP035758">
    <property type="protein sequence ID" value="QBD77314.1"/>
    <property type="molecule type" value="Genomic_DNA"/>
</dbReference>
<keyword evidence="2" id="KW-0479">Metal-binding</keyword>
<dbReference type="PANTHER" id="PTHR43270:SF12">
    <property type="entry name" value="SUCCINYL-DIAMINOPIMELATE DESUCCINYLASE"/>
    <property type="match status" value="1"/>
</dbReference>
<protein>
    <submittedName>
        <fullName evidence="5">M20/M25/M40 family metallo-hydrolase</fullName>
    </submittedName>
</protein>
<name>A0A4P6JPW8_KTERU</name>